<evidence type="ECO:0000313" key="2">
    <source>
        <dbReference type="Proteomes" id="UP000287166"/>
    </source>
</evidence>
<protein>
    <submittedName>
        <fullName evidence="1">Uncharacterized protein</fullName>
    </submittedName>
</protein>
<dbReference type="InParanoid" id="A0A401GR84"/>
<evidence type="ECO:0000313" key="1">
    <source>
        <dbReference type="EMBL" id="GBE84679.1"/>
    </source>
</evidence>
<keyword evidence="2" id="KW-1185">Reference proteome</keyword>
<gene>
    <name evidence="1" type="ORF">SCP_0606580</name>
</gene>
<sequence length="293" mass="32784">MSSLKTLHPGFRPGMTYAAACQVPPLTELPPALEPTDFGLLPPIMHYGYIIDRSQFSTIGTAKFGITRETSGGGWEEVALHMVANDIAGAVIDYPIKVVRVCTGLKRPLILSLSSNWYPCEQLEELDARLNTNHHCHPIMSSLKDIHPGFTPGAPFALVRQVPAYEDLPPVLKPTAFGPIPPIMHYGYVISFEQFFAIAATQLGFSKEVDGPAWSEDIAMHQVADHIASEVIHHPAKVAWVCVDRKRPFLLSLCTNWYPSQRLEEVDPKVREFLGIEEKGKWYLDVTQRKWRA</sequence>
<dbReference type="AlphaFoldDB" id="A0A401GR84"/>
<dbReference type="GeneID" id="38781596"/>
<dbReference type="RefSeq" id="XP_027615592.1">
    <property type="nucleotide sequence ID" value="XM_027759791.1"/>
</dbReference>
<accession>A0A401GR84</accession>
<organism evidence="1 2">
    <name type="scientific">Sparassis crispa</name>
    <dbReference type="NCBI Taxonomy" id="139825"/>
    <lineage>
        <taxon>Eukaryota</taxon>
        <taxon>Fungi</taxon>
        <taxon>Dikarya</taxon>
        <taxon>Basidiomycota</taxon>
        <taxon>Agaricomycotina</taxon>
        <taxon>Agaricomycetes</taxon>
        <taxon>Polyporales</taxon>
        <taxon>Sparassidaceae</taxon>
        <taxon>Sparassis</taxon>
    </lineage>
</organism>
<dbReference type="Proteomes" id="UP000287166">
    <property type="component" value="Unassembled WGS sequence"/>
</dbReference>
<dbReference type="EMBL" id="BFAD01000006">
    <property type="protein sequence ID" value="GBE84679.1"/>
    <property type="molecule type" value="Genomic_DNA"/>
</dbReference>
<proteinExistence type="predicted"/>
<name>A0A401GR84_9APHY</name>
<dbReference type="OrthoDB" id="2811554at2759"/>
<comment type="caution">
    <text evidence="1">The sequence shown here is derived from an EMBL/GenBank/DDBJ whole genome shotgun (WGS) entry which is preliminary data.</text>
</comment>
<reference evidence="1 2" key="1">
    <citation type="journal article" date="2018" name="Sci. Rep.">
        <title>Genome sequence of the cauliflower mushroom Sparassis crispa (Hanabiratake) and its association with beneficial usage.</title>
        <authorList>
            <person name="Kiyama R."/>
            <person name="Furutani Y."/>
            <person name="Kawaguchi K."/>
            <person name="Nakanishi T."/>
        </authorList>
    </citation>
    <scope>NUCLEOTIDE SEQUENCE [LARGE SCALE GENOMIC DNA]</scope>
</reference>